<accession>A0ABW6ZSD4</accession>
<feature type="region of interest" description="Disordered" evidence="12">
    <location>
        <begin position="383"/>
        <end position="403"/>
    </location>
</feature>
<evidence type="ECO:0000256" key="3">
    <source>
        <dbReference type="ARBA" id="ARBA00021035"/>
    </source>
</evidence>
<evidence type="ECO:0000256" key="5">
    <source>
        <dbReference type="ARBA" id="ARBA00022679"/>
    </source>
</evidence>
<dbReference type="Pfam" id="PF02767">
    <property type="entry name" value="DNA_pol3_beta_2"/>
    <property type="match status" value="1"/>
</dbReference>
<comment type="caution">
    <text evidence="15">The sequence shown here is derived from an EMBL/GenBank/DDBJ whole genome shotgun (WGS) entry which is preliminary data.</text>
</comment>
<evidence type="ECO:0000256" key="11">
    <source>
        <dbReference type="ARBA" id="ARBA00033276"/>
    </source>
</evidence>
<evidence type="ECO:0000256" key="9">
    <source>
        <dbReference type="ARBA" id="ARBA00023125"/>
    </source>
</evidence>
<feature type="domain" description="DNA polymerase III beta sliding clamp central" evidence="14">
    <location>
        <begin position="141"/>
        <end position="255"/>
    </location>
</feature>
<evidence type="ECO:0000259" key="13">
    <source>
        <dbReference type="Pfam" id="PF00712"/>
    </source>
</evidence>
<evidence type="ECO:0000256" key="6">
    <source>
        <dbReference type="ARBA" id="ARBA00022695"/>
    </source>
</evidence>
<evidence type="ECO:0000313" key="15">
    <source>
        <dbReference type="EMBL" id="MFG1371513.1"/>
    </source>
</evidence>
<evidence type="ECO:0000256" key="7">
    <source>
        <dbReference type="ARBA" id="ARBA00022705"/>
    </source>
</evidence>
<keyword evidence="9" id="KW-0238">DNA-binding</keyword>
<keyword evidence="16" id="KW-1185">Reference proteome</keyword>
<protein>
    <recommendedName>
        <fullName evidence="3">Beta sliding clamp</fullName>
    </recommendedName>
    <alternativeName>
        <fullName evidence="11">Beta-clamp processivity factor</fullName>
    </alternativeName>
    <alternativeName>
        <fullName evidence="10">DNA polymerase III beta sliding clamp subunit</fullName>
    </alternativeName>
</protein>
<sequence length="403" mass="43175">MAGITVEAGALMRALSRTLAAVDRRPTVPILATVYLVSSGCQLTIAGANLEMEIRAQLPAVGELPATCVNPRVLRDLLKGLPASECVTLETGESGATLRVQIGEEDWSLRTLPVEDWPAFFAELEGQLAEVRLDAGWIGDVLARVAPFMSTEDTRYYLNGVLLEAEGDKLLAVATNGAQLGRVERTVPEAATAISAAGFVGLKSSCIIPSDMVRAVLAHIRGPVTVALSSAPLVCRVEGDGLTITGKLIDGVYPDYRRILEEPKDIGYEIDRLSLLSALARLKAISSRGGDPIVSICWRKGRLFLERRDAEIGMASIPVPGTTLGTWPNIPLHFDRARLAMAVQQIRGSAFRLQGGNSPYSQAQLIDVSDPASTFILMPMRGETALPHEPPVPPAEPEVRAAE</sequence>
<evidence type="ECO:0000256" key="4">
    <source>
        <dbReference type="ARBA" id="ARBA00022490"/>
    </source>
</evidence>
<dbReference type="InterPro" id="IPR022637">
    <property type="entry name" value="DNA_polIII_beta_cen"/>
</dbReference>
<evidence type="ECO:0000256" key="8">
    <source>
        <dbReference type="ARBA" id="ARBA00022932"/>
    </source>
</evidence>
<evidence type="ECO:0000256" key="1">
    <source>
        <dbReference type="ARBA" id="ARBA00004496"/>
    </source>
</evidence>
<dbReference type="InterPro" id="IPR001001">
    <property type="entry name" value="DNA_polIII_beta"/>
</dbReference>
<evidence type="ECO:0000313" key="16">
    <source>
        <dbReference type="Proteomes" id="UP001604002"/>
    </source>
</evidence>
<dbReference type="RefSeq" id="WP_393991495.1">
    <property type="nucleotide sequence ID" value="NZ_JBAFVH010000002.1"/>
</dbReference>
<evidence type="ECO:0000256" key="12">
    <source>
        <dbReference type="SAM" id="MobiDB-lite"/>
    </source>
</evidence>
<dbReference type="Gene3D" id="3.10.150.10">
    <property type="entry name" value="DNA Polymerase III, subunit A, domain 2"/>
    <property type="match status" value="1"/>
</dbReference>
<dbReference type="EMBL" id="JBAFVH010000002">
    <property type="protein sequence ID" value="MFG1371513.1"/>
    <property type="molecule type" value="Genomic_DNA"/>
</dbReference>
<dbReference type="CDD" id="cd00140">
    <property type="entry name" value="beta_clamp"/>
    <property type="match status" value="1"/>
</dbReference>
<evidence type="ECO:0000256" key="10">
    <source>
        <dbReference type="ARBA" id="ARBA00030988"/>
    </source>
</evidence>
<dbReference type="Gene3D" id="3.70.10.10">
    <property type="match status" value="1"/>
</dbReference>
<feature type="domain" description="DNA polymerase III beta sliding clamp N-terminal" evidence="13">
    <location>
        <begin position="4"/>
        <end position="119"/>
    </location>
</feature>
<dbReference type="InterPro" id="IPR022634">
    <property type="entry name" value="DNA_polIII_beta_N"/>
</dbReference>
<dbReference type="Pfam" id="PF00712">
    <property type="entry name" value="DNA_pol3_beta"/>
    <property type="match status" value="1"/>
</dbReference>
<keyword evidence="7" id="KW-0235">DNA replication</keyword>
<evidence type="ECO:0000259" key="14">
    <source>
        <dbReference type="Pfam" id="PF02767"/>
    </source>
</evidence>
<keyword evidence="8" id="KW-0239">DNA-directed DNA polymerase</keyword>
<dbReference type="SUPFAM" id="SSF55979">
    <property type="entry name" value="DNA clamp"/>
    <property type="match status" value="3"/>
</dbReference>
<dbReference type="SMART" id="SM00480">
    <property type="entry name" value="POL3Bc"/>
    <property type="match status" value="1"/>
</dbReference>
<organism evidence="15 16">
    <name type="scientific">Xanthobacter oligotrophicus</name>
    <dbReference type="NCBI Taxonomy" id="2607286"/>
    <lineage>
        <taxon>Bacteria</taxon>
        <taxon>Pseudomonadati</taxon>
        <taxon>Pseudomonadota</taxon>
        <taxon>Alphaproteobacteria</taxon>
        <taxon>Hyphomicrobiales</taxon>
        <taxon>Xanthobacteraceae</taxon>
        <taxon>Xanthobacter</taxon>
    </lineage>
</organism>
<name>A0ABW6ZSD4_9HYPH</name>
<dbReference type="InterPro" id="IPR046938">
    <property type="entry name" value="DNA_clamp_sf"/>
</dbReference>
<proteinExistence type="inferred from homology"/>
<reference evidence="15 16" key="1">
    <citation type="submission" date="2024-02" db="EMBL/GenBank/DDBJ databases">
        <title>Expansion and revision of Xanthobacter and proposal of Roseixanthobacter gen. nov.</title>
        <authorList>
            <person name="Soltysiak M.P.M."/>
            <person name="Jalihal A."/>
            <person name="Ory A."/>
            <person name="Chrisophersen C."/>
            <person name="Lee A.D."/>
            <person name="Boulton J."/>
            <person name="Springer M."/>
        </authorList>
    </citation>
    <scope>NUCLEOTIDE SEQUENCE [LARGE SCALE GENOMIC DNA]</scope>
    <source>
        <strain evidence="15 16">23A</strain>
    </source>
</reference>
<evidence type="ECO:0000256" key="2">
    <source>
        <dbReference type="ARBA" id="ARBA00010752"/>
    </source>
</evidence>
<comment type="subcellular location">
    <subcellularLocation>
        <location evidence="1">Cytoplasm</location>
    </subcellularLocation>
</comment>
<dbReference type="PANTHER" id="PTHR30478:SF0">
    <property type="entry name" value="BETA SLIDING CLAMP"/>
    <property type="match status" value="1"/>
</dbReference>
<comment type="similarity">
    <text evidence="2">Belongs to the beta sliding clamp family.</text>
</comment>
<dbReference type="Proteomes" id="UP001604002">
    <property type="component" value="Unassembled WGS sequence"/>
</dbReference>
<keyword evidence="5" id="KW-0808">Transferase</keyword>
<dbReference type="PANTHER" id="PTHR30478">
    <property type="entry name" value="DNA POLYMERASE III SUBUNIT BETA"/>
    <property type="match status" value="1"/>
</dbReference>
<gene>
    <name evidence="15" type="ORF">V5F32_04990</name>
</gene>
<keyword evidence="6" id="KW-0548">Nucleotidyltransferase</keyword>
<keyword evidence="4" id="KW-0963">Cytoplasm</keyword>